<dbReference type="RefSeq" id="WP_250138747.1">
    <property type="nucleotide sequence ID" value="NZ_JALIQP010000001.1"/>
</dbReference>
<evidence type="ECO:0000256" key="5">
    <source>
        <dbReference type="SAM" id="MobiDB-lite"/>
    </source>
</evidence>
<evidence type="ECO:0000313" key="6">
    <source>
        <dbReference type="EMBL" id="MFC4540580.1"/>
    </source>
</evidence>
<organism evidence="6 7">
    <name type="scientific">Halosolutus amylolyticus</name>
    <dbReference type="NCBI Taxonomy" id="2932267"/>
    <lineage>
        <taxon>Archaea</taxon>
        <taxon>Methanobacteriati</taxon>
        <taxon>Methanobacteriota</taxon>
        <taxon>Stenosarchaea group</taxon>
        <taxon>Halobacteria</taxon>
        <taxon>Halobacteriales</taxon>
        <taxon>Natrialbaceae</taxon>
        <taxon>Halosolutus</taxon>
    </lineage>
</organism>
<evidence type="ECO:0000313" key="7">
    <source>
        <dbReference type="Proteomes" id="UP001595898"/>
    </source>
</evidence>
<protein>
    <submittedName>
        <fullName evidence="6">PotD/PotF family extracellular solute-binding protein</fullName>
    </submittedName>
</protein>
<dbReference type="GO" id="GO:0042597">
    <property type="term" value="C:periplasmic space"/>
    <property type="evidence" value="ECO:0007669"/>
    <property type="project" value="UniProtKB-SubCell"/>
</dbReference>
<feature type="region of interest" description="Disordered" evidence="5">
    <location>
        <begin position="1"/>
        <end position="31"/>
    </location>
</feature>
<comment type="caution">
    <text evidence="6">The sequence shown here is derived from an EMBL/GenBank/DDBJ whole genome shotgun (WGS) entry which is preliminary data.</text>
</comment>
<keyword evidence="4" id="KW-0574">Periplasm</keyword>
<dbReference type="PANTHER" id="PTHR30006:SF3">
    <property type="entry name" value="THIAMINE-BINDING PERIPLASMIC PROTEIN"/>
    <property type="match status" value="1"/>
</dbReference>
<dbReference type="EMBL" id="JBHSFA010000002">
    <property type="protein sequence ID" value="MFC4540580.1"/>
    <property type="molecule type" value="Genomic_DNA"/>
</dbReference>
<accession>A0ABD5PJA7</accession>
<proteinExistence type="predicted"/>
<comment type="subcellular location">
    <subcellularLocation>
        <location evidence="1">Periplasm</location>
    </subcellularLocation>
</comment>
<dbReference type="PANTHER" id="PTHR30006">
    <property type="entry name" value="THIAMINE-BINDING PERIPLASMIC PROTEIN-RELATED"/>
    <property type="match status" value="1"/>
</dbReference>
<keyword evidence="2" id="KW-0813">Transport</keyword>
<name>A0ABD5PJA7_9EURY</name>
<dbReference type="InterPro" id="IPR006059">
    <property type="entry name" value="SBP"/>
</dbReference>
<dbReference type="Gene3D" id="3.40.190.10">
    <property type="entry name" value="Periplasmic binding protein-like II"/>
    <property type="match status" value="2"/>
</dbReference>
<reference evidence="6 7" key="1">
    <citation type="journal article" date="2019" name="Int. J. Syst. Evol. Microbiol.">
        <title>The Global Catalogue of Microorganisms (GCM) 10K type strain sequencing project: providing services to taxonomists for standard genome sequencing and annotation.</title>
        <authorList>
            <consortium name="The Broad Institute Genomics Platform"/>
            <consortium name="The Broad Institute Genome Sequencing Center for Infectious Disease"/>
            <person name="Wu L."/>
            <person name="Ma J."/>
        </authorList>
    </citation>
    <scope>NUCLEOTIDE SEQUENCE [LARGE SCALE GENOMIC DNA]</scope>
    <source>
        <strain evidence="6 7">WLHS5</strain>
    </source>
</reference>
<evidence type="ECO:0000256" key="2">
    <source>
        <dbReference type="ARBA" id="ARBA00022448"/>
    </source>
</evidence>
<dbReference type="SUPFAM" id="SSF53850">
    <property type="entry name" value="Periplasmic binding protein-like II"/>
    <property type="match status" value="1"/>
</dbReference>
<sequence length="384" mass="42830">MHGEDEPATESNSVSTGAASKTDRTSTDRIGRRGFLAASGAGSVAAFAGCLTGGGDGSGGDETLRVAAWSGSYTDRFDEAVAKPFEEETGMTVEVLPRWSEIISQIRAAPADDPPYDVTVTDGFFYHEGRSDDLFEPVRYDNVPNIDEVFPYLREFRTDEYGVPVDGDPTSLAYLTEAVSEFSGWSDLTEISGLTMEGGFYVYPLQVGALMADEYEGDGELYDESTHDIVFENLRELDVARWYDSGADAWEFMRQGIADAAQYYGYQTAYDAREEQDLDLEVTIPDETGGFFNHYCVVRGTSNRDMAEEFLNHMLDAEVQTNWSEISGEVRSNQNTEYPDDVEEMIPTTEEELKNVSFPDWEQLSEFSGDLSERFEELKRETGE</sequence>
<evidence type="ECO:0000256" key="4">
    <source>
        <dbReference type="ARBA" id="ARBA00022764"/>
    </source>
</evidence>
<evidence type="ECO:0000256" key="1">
    <source>
        <dbReference type="ARBA" id="ARBA00004418"/>
    </source>
</evidence>
<keyword evidence="3" id="KW-0732">Signal</keyword>
<dbReference type="Proteomes" id="UP001595898">
    <property type="component" value="Unassembled WGS sequence"/>
</dbReference>
<gene>
    <name evidence="6" type="ORF">ACFO5R_01405</name>
</gene>
<feature type="compositionally biased region" description="Polar residues" evidence="5">
    <location>
        <begin position="9"/>
        <end position="19"/>
    </location>
</feature>
<evidence type="ECO:0000256" key="3">
    <source>
        <dbReference type="ARBA" id="ARBA00022729"/>
    </source>
</evidence>
<keyword evidence="7" id="KW-1185">Reference proteome</keyword>
<dbReference type="AlphaFoldDB" id="A0ABD5PJA7"/>
<feature type="compositionally biased region" description="Basic and acidic residues" evidence="5">
    <location>
        <begin position="21"/>
        <end position="31"/>
    </location>
</feature>
<dbReference type="Pfam" id="PF13416">
    <property type="entry name" value="SBP_bac_8"/>
    <property type="match status" value="1"/>
</dbReference>